<evidence type="ECO:0000256" key="2">
    <source>
        <dbReference type="SAM" id="Phobius"/>
    </source>
</evidence>
<name>A0ABR0X770_REHGL</name>
<evidence type="ECO:0000313" key="3">
    <source>
        <dbReference type="EMBL" id="KAK6154300.1"/>
    </source>
</evidence>
<accession>A0ABR0X770</accession>
<keyword evidence="4" id="KW-1185">Reference proteome</keyword>
<sequence length="228" mass="25797">MSGGGRRKRSLRRSLCVAVKAVFFKSSLLKKSDSKQDLDRLSSNLSSKSKRFVKSMRKNFSYKSCWEPEPEEIFRTSSNSSSLFSSNSSRHTATSSILSSSSSSSSLSASSGPEPIKRSVSVDFRQMNPNMNRQKSIKRDCARKCFLSNPTFEMLIFLVSLVALVFWGKAFAIVTCTSTWLLLAPRRRGHRLRRVGSNVNDVVDSVEYKKRVIMEGLLERNRSRVFQL</sequence>
<dbReference type="EMBL" id="JABTTQ020000005">
    <property type="protein sequence ID" value="KAK6154300.1"/>
    <property type="molecule type" value="Genomic_DNA"/>
</dbReference>
<feature type="transmembrane region" description="Helical" evidence="2">
    <location>
        <begin position="154"/>
        <end position="184"/>
    </location>
</feature>
<proteinExistence type="predicted"/>
<evidence type="ECO:0000313" key="4">
    <source>
        <dbReference type="Proteomes" id="UP001318860"/>
    </source>
</evidence>
<dbReference type="PANTHER" id="PTHR34379">
    <property type="entry name" value="OS07G0553800 PROTEIN"/>
    <property type="match status" value="1"/>
</dbReference>
<feature type="compositionally biased region" description="Low complexity" evidence="1">
    <location>
        <begin position="95"/>
        <end position="111"/>
    </location>
</feature>
<protein>
    <submittedName>
        <fullName evidence="3">Uncharacterized protein</fullName>
    </submittedName>
</protein>
<keyword evidence="2" id="KW-0812">Transmembrane</keyword>
<reference evidence="3 4" key="1">
    <citation type="journal article" date="2021" name="Comput. Struct. Biotechnol. J.">
        <title>De novo genome assembly of the potent medicinal plant Rehmannia glutinosa using nanopore technology.</title>
        <authorList>
            <person name="Ma L."/>
            <person name="Dong C."/>
            <person name="Song C."/>
            <person name="Wang X."/>
            <person name="Zheng X."/>
            <person name="Niu Y."/>
            <person name="Chen S."/>
            <person name="Feng W."/>
        </authorList>
    </citation>
    <scope>NUCLEOTIDE SEQUENCE [LARGE SCALE GENOMIC DNA]</scope>
    <source>
        <strain evidence="3">DH-2019</strain>
    </source>
</reference>
<dbReference type="Proteomes" id="UP001318860">
    <property type="component" value="Unassembled WGS sequence"/>
</dbReference>
<organism evidence="3 4">
    <name type="scientific">Rehmannia glutinosa</name>
    <name type="common">Chinese foxglove</name>
    <dbReference type="NCBI Taxonomy" id="99300"/>
    <lineage>
        <taxon>Eukaryota</taxon>
        <taxon>Viridiplantae</taxon>
        <taxon>Streptophyta</taxon>
        <taxon>Embryophyta</taxon>
        <taxon>Tracheophyta</taxon>
        <taxon>Spermatophyta</taxon>
        <taxon>Magnoliopsida</taxon>
        <taxon>eudicotyledons</taxon>
        <taxon>Gunneridae</taxon>
        <taxon>Pentapetalae</taxon>
        <taxon>asterids</taxon>
        <taxon>lamiids</taxon>
        <taxon>Lamiales</taxon>
        <taxon>Orobanchaceae</taxon>
        <taxon>Rehmannieae</taxon>
        <taxon>Rehmannia</taxon>
    </lineage>
</organism>
<evidence type="ECO:0000256" key="1">
    <source>
        <dbReference type="SAM" id="MobiDB-lite"/>
    </source>
</evidence>
<keyword evidence="2" id="KW-1133">Transmembrane helix</keyword>
<feature type="region of interest" description="Disordered" evidence="1">
    <location>
        <begin position="95"/>
        <end position="115"/>
    </location>
</feature>
<comment type="caution">
    <text evidence="3">The sequence shown here is derived from an EMBL/GenBank/DDBJ whole genome shotgun (WGS) entry which is preliminary data.</text>
</comment>
<keyword evidence="2" id="KW-0472">Membrane</keyword>
<gene>
    <name evidence="3" type="ORF">DH2020_008548</name>
</gene>
<dbReference type="PANTHER" id="PTHR34379:SF6">
    <property type="entry name" value="PROTEIN 3F"/>
    <property type="match status" value="1"/>
</dbReference>
<dbReference type="InterPro" id="IPR040411">
    <property type="entry name" value="At5g23160-like"/>
</dbReference>